<dbReference type="InterPro" id="IPR050815">
    <property type="entry name" value="TF_fung"/>
</dbReference>
<sequence length="283" mass="32746">MRSGEPDISDEAWTPGLWAHMVKLVDIYAEIQELHRHLVYADQWDEHAMEESVGRLETELTSFDTSLGPELSFSEENLTRFVRRGQGSVFVAFHLGYHHYYTLVFYQYLDQRRPHTKNGKRYARECKRHASIICDVLKASRETLGAKALYNIVGHVTIVSSSVLLHTYLFGESCDLDDSRRQLESNLLSLTELRSYWPSVELMINRLVVFQRNCINSMGKNTHRFDKWMVKFLTAHALAMEEKTDFDNTDHGPRVHISGYAQLERGRIINSLMDSIQSNPYVG</sequence>
<organism evidence="6 7">
    <name type="scientific">Epicoccum nigrum</name>
    <name type="common">Soil fungus</name>
    <name type="synonym">Epicoccum purpurascens</name>
    <dbReference type="NCBI Taxonomy" id="105696"/>
    <lineage>
        <taxon>Eukaryota</taxon>
        <taxon>Fungi</taxon>
        <taxon>Dikarya</taxon>
        <taxon>Ascomycota</taxon>
        <taxon>Pezizomycotina</taxon>
        <taxon>Dothideomycetes</taxon>
        <taxon>Pleosporomycetidae</taxon>
        <taxon>Pleosporales</taxon>
        <taxon>Pleosporineae</taxon>
        <taxon>Didymellaceae</taxon>
        <taxon>Epicoccum</taxon>
    </lineage>
</organism>
<keyword evidence="5" id="KW-0539">Nucleus</keyword>
<gene>
    <name evidence="6" type="ORF">B5807_10895</name>
</gene>
<reference evidence="6 7" key="1">
    <citation type="journal article" date="2017" name="Genome Announc.">
        <title>Genome sequence of the saprophytic ascomycete Epicoccum nigrum ICMP 19927 strain isolated from New Zealand.</title>
        <authorList>
            <person name="Fokin M."/>
            <person name="Fleetwood D."/>
            <person name="Weir B.S."/>
            <person name="Villas-Boas S.G."/>
        </authorList>
    </citation>
    <scope>NUCLEOTIDE SEQUENCE [LARGE SCALE GENOMIC DNA]</scope>
    <source>
        <strain evidence="6 7">ICMP 19927</strain>
    </source>
</reference>
<evidence type="ECO:0000256" key="5">
    <source>
        <dbReference type="ARBA" id="ARBA00023242"/>
    </source>
</evidence>
<dbReference type="GO" id="GO:0046872">
    <property type="term" value="F:metal ion binding"/>
    <property type="evidence" value="ECO:0007669"/>
    <property type="project" value="UniProtKB-KW"/>
</dbReference>
<evidence type="ECO:0000256" key="1">
    <source>
        <dbReference type="ARBA" id="ARBA00004123"/>
    </source>
</evidence>
<dbReference type="AlphaFoldDB" id="A0A1Y2LNI9"/>
<accession>A0A1Y2LNI9</accession>
<dbReference type="EMBL" id="KZ107857">
    <property type="protein sequence ID" value="OSS44458.1"/>
    <property type="molecule type" value="Genomic_DNA"/>
</dbReference>
<dbReference type="PANTHER" id="PTHR47338:SF16">
    <property type="entry name" value="TRANSCRIPTION FACTOR, PUTATIVE (AFU_ORTHOLOGUE AFUA_2G09360)-RELATED"/>
    <property type="match status" value="1"/>
</dbReference>
<evidence type="ECO:0000313" key="7">
    <source>
        <dbReference type="Proteomes" id="UP000193240"/>
    </source>
</evidence>
<comment type="subcellular location">
    <subcellularLocation>
        <location evidence="1">Nucleus</location>
    </subcellularLocation>
</comment>
<proteinExistence type="predicted"/>
<evidence type="ECO:0000256" key="2">
    <source>
        <dbReference type="ARBA" id="ARBA00022723"/>
    </source>
</evidence>
<dbReference type="PANTHER" id="PTHR47338">
    <property type="entry name" value="ZN(II)2CYS6 TRANSCRIPTION FACTOR (EUROFUNG)-RELATED"/>
    <property type="match status" value="1"/>
</dbReference>
<evidence type="ECO:0000256" key="3">
    <source>
        <dbReference type="ARBA" id="ARBA00023015"/>
    </source>
</evidence>
<dbReference type="CDD" id="cd12148">
    <property type="entry name" value="fungal_TF_MHR"/>
    <property type="match status" value="1"/>
</dbReference>
<dbReference type="GO" id="GO:0005634">
    <property type="term" value="C:nucleus"/>
    <property type="evidence" value="ECO:0007669"/>
    <property type="project" value="UniProtKB-SubCell"/>
</dbReference>
<dbReference type="Proteomes" id="UP000193240">
    <property type="component" value="Unassembled WGS sequence"/>
</dbReference>
<keyword evidence="3" id="KW-0805">Transcription regulation</keyword>
<dbReference type="STRING" id="105696.A0A1Y2LNI9"/>
<dbReference type="GO" id="GO:0000981">
    <property type="term" value="F:DNA-binding transcription factor activity, RNA polymerase II-specific"/>
    <property type="evidence" value="ECO:0007669"/>
    <property type="project" value="InterPro"/>
</dbReference>
<keyword evidence="2" id="KW-0479">Metal-binding</keyword>
<keyword evidence="7" id="KW-1185">Reference proteome</keyword>
<dbReference type="InParanoid" id="A0A1Y2LNI9"/>
<name>A0A1Y2LNI9_EPING</name>
<evidence type="ECO:0000313" key="6">
    <source>
        <dbReference type="EMBL" id="OSS44458.1"/>
    </source>
</evidence>
<evidence type="ECO:0008006" key="8">
    <source>
        <dbReference type="Google" id="ProtNLM"/>
    </source>
</evidence>
<evidence type="ECO:0000256" key="4">
    <source>
        <dbReference type="ARBA" id="ARBA00023163"/>
    </source>
</evidence>
<keyword evidence="4" id="KW-0804">Transcription</keyword>
<dbReference type="OMA" id="FATRCKY"/>
<protein>
    <recommendedName>
        <fullName evidence="8">Transcription factor domain-containing protein</fullName>
    </recommendedName>
</protein>